<comment type="subcellular location">
    <subcellularLocation>
        <location evidence="1">Membrane</location>
        <topology evidence="1">Multi-pass membrane protein</topology>
    </subcellularLocation>
</comment>
<dbReference type="PANTHER" id="PTHR43310">
    <property type="entry name" value="SULFATE TRANSPORTER YBAR-RELATED"/>
    <property type="match status" value="1"/>
</dbReference>
<feature type="transmembrane region" description="Helical" evidence="6">
    <location>
        <begin position="418"/>
        <end position="438"/>
    </location>
</feature>
<name>A0AAD3H077_9STRA</name>
<feature type="compositionally biased region" description="Polar residues" evidence="5">
    <location>
        <begin position="1"/>
        <end position="20"/>
    </location>
</feature>
<keyword evidence="9" id="KW-1185">Reference proteome</keyword>
<feature type="transmembrane region" description="Helical" evidence="6">
    <location>
        <begin position="198"/>
        <end position="218"/>
    </location>
</feature>
<protein>
    <submittedName>
        <fullName evidence="8">SulP family inorganic anion transporter</fullName>
    </submittedName>
</protein>
<evidence type="ECO:0000256" key="3">
    <source>
        <dbReference type="ARBA" id="ARBA00022989"/>
    </source>
</evidence>
<feature type="transmembrane region" description="Helical" evidence="6">
    <location>
        <begin position="280"/>
        <end position="298"/>
    </location>
</feature>
<evidence type="ECO:0000256" key="4">
    <source>
        <dbReference type="ARBA" id="ARBA00023136"/>
    </source>
</evidence>
<dbReference type="GO" id="GO:0016020">
    <property type="term" value="C:membrane"/>
    <property type="evidence" value="ECO:0007669"/>
    <property type="project" value="UniProtKB-SubCell"/>
</dbReference>
<sequence>MSPQGNENEETTSALVSNDANVAKNDIEAGKEEEAESLVLEAVEKNVIDDTNEDEEEANPNGYPLPVGDVTCWKLTTGVVSFFTLTWQWLLLNKSQILSGITVALAQVPEAVSFSFVAGVDPIIGLQSAWIMGICTSLGGGRPGMVAGATGAVAVVLPKLVADYGVGYMFYAIMLAGIIQMIFGFLKLGVLVRMIPHPVMVGFCNGLGVVIGVAQFNIFKIRPEPEEIIDGRNLLEIGGAFAPFTNGWEWVDGTMVAWMCFHIIVALLTYAYFPKLTNAIPASLAAIIVTTILEWAFVRQIPGGFYTNTVKDLQDVRGDFPIPIWADGRYSDIMPPLNGKTLGVIFPTSITVAAIGLLESLLTLEIIDEMLNNKGNGSREAFGQGLGNLLCGIFGGMGGCTTIGQSMMNIHSGGSTRLSSTCAAFFMLLIILVAYPLINLIPVAGLAGVMFVVTYFTIEWESAGVVLGSMLPMTYREKFGMETKVKRADVFIMLIVVTVTLILDLAIAVGVGILVSCIVFAWDAGTKLTFSRAVSSDGESVVYSVGGPIFFGSIKPLMDLFPDARKEPKNVTVLFDRADIHDWSGMMAVKRLHERFENNGATVKFQKLNVASRRLMHKSKDLWEGINIFEKEDVDVEDDPLVKADHSKDTHL</sequence>
<proteinExistence type="predicted"/>
<dbReference type="PANTHER" id="PTHR43310:SF1">
    <property type="entry name" value="SULFATE TRANSPORTER YBAR-RELATED"/>
    <property type="match status" value="1"/>
</dbReference>
<evidence type="ECO:0000256" key="1">
    <source>
        <dbReference type="ARBA" id="ARBA00004141"/>
    </source>
</evidence>
<organism evidence="8 9">
    <name type="scientific">Chaetoceros tenuissimus</name>
    <dbReference type="NCBI Taxonomy" id="426638"/>
    <lineage>
        <taxon>Eukaryota</taxon>
        <taxon>Sar</taxon>
        <taxon>Stramenopiles</taxon>
        <taxon>Ochrophyta</taxon>
        <taxon>Bacillariophyta</taxon>
        <taxon>Coscinodiscophyceae</taxon>
        <taxon>Chaetocerotophycidae</taxon>
        <taxon>Chaetocerotales</taxon>
        <taxon>Chaetocerotaceae</taxon>
        <taxon>Chaetoceros</taxon>
    </lineage>
</organism>
<dbReference type="Proteomes" id="UP001054902">
    <property type="component" value="Unassembled WGS sequence"/>
</dbReference>
<evidence type="ECO:0000259" key="7">
    <source>
        <dbReference type="Pfam" id="PF00916"/>
    </source>
</evidence>
<gene>
    <name evidence="8" type="ORF">CTEN210_01955</name>
</gene>
<evidence type="ECO:0000313" key="8">
    <source>
        <dbReference type="EMBL" id="GFH45481.1"/>
    </source>
</evidence>
<dbReference type="Gene3D" id="3.30.750.24">
    <property type="entry name" value="STAS domain"/>
    <property type="match status" value="1"/>
</dbReference>
<dbReference type="InterPro" id="IPR036513">
    <property type="entry name" value="STAS_dom_sf"/>
</dbReference>
<dbReference type="EMBL" id="BLLK01000020">
    <property type="protein sequence ID" value="GFH45481.1"/>
    <property type="molecule type" value="Genomic_DNA"/>
</dbReference>
<feature type="region of interest" description="Disordered" evidence="5">
    <location>
        <begin position="1"/>
        <end position="37"/>
    </location>
</feature>
<comment type="caution">
    <text evidence="8">The sequence shown here is derived from an EMBL/GenBank/DDBJ whole genome shotgun (WGS) entry which is preliminary data.</text>
</comment>
<evidence type="ECO:0000256" key="6">
    <source>
        <dbReference type="SAM" id="Phobius"/>
    </source>
</evidence>
<dbReference type="InterPro" id="IPR052706">
    <property type="entry name" value="Membrane-Transporter-like"/>
</dbReference>
<evidence type="ECO:0000313" key="9">
    <source>
        <dbReference type="Proteomes" id="UP001054902"/>
    </source>
</evidence>
<feature type="transmembrane region" description="Helical" evidence="6">
    <location>
        <begin position="444"/>
        <end position="469"/>
    </location>
</feature>
<feature type="transmembrane region" description="Helical" evidence="6">
    <location>
        <begin position="344"/>
        <end position="364"/>
    </location>
</feature>
<keyword evidence="4 6" id="KW-0472">Membrane</keyword>
<dbReference type="AlphaFoldDB" id="A0AAD3H077"/>
<dbReference type="InterPro" id="IPR011547">
    <property type="entry name" value="SLC26A/SulP_dom"/>
</dbReference>
<keyword evidence="3 6" id="KW-1133">Transmembrane helix</keyword>
<dbReference type="Pfam" id="PF00916">
    <property type="entry name" value="Sulfate_transp"/>
    <property type="match status" value="1"/>
</dbReference>
<feature type="domain" description="SLC26A/SulP transporter" evidence="7">
    <location>
        <begin position="95"/>
        <end position="456"/>
    </location>
</feature>
<reference evidence="8 9" key="1">
    <citation type="journal article" date="2021" name="Sci. Rep.">
        <title>The genome of the diatom Chaetoceros tenuissimus carries an ancient integrated fragment of an extant virus.</title>
        <authorList>
            <person name="Hongo Y."/>
            <person name="Kimura K."/>
            <person name="Takaki Y."/>
            <person name="Yoshida Y."/>
            <person name="Baba S."/>
            <person name="Kobayashi G."/>
            <person name="Nagasaki K."/>
            <person name="Hano T."/>
            <person name="Tomaru Y."/>
        </authorList>
    </citation>
    <scope>NUCLEOTIDE SEQUENCE [LARGE SCALE GENOMIC DNA]</scope>
    <source>
        <strain evidence="8 9">NIES-3715</strain>
    </source>
</reference>
<feature type="transmembrane region" description="Helical" evidence="6">
    <location>
        <begin position="255"/>
        <end position="273"/>
    </location>
</feature>
<feature type="transmembrane region" description="Helical" evidence="6">
    <location>
        <begin position="168"/>
        <end position="186"/>
    </location>
</feature>
<dbReference type="SUPFAM" id="SSF52091">
    <property type="entry name" value="SpoIIaa-like"/>
    <property type="match status" value="1"/>
</dbReference>
<accession>A0AAD3H077</accession>
<evidence type="ECO:0000256" key="2">
    <source>
        <dbReference type="ARBA" id="ARBA00022692"/>
    </source>
</evidence>
<keyword evidence="2 6" id="KW-0812">Transmembrane</keyword>
<feature type="transmembrane region" description="Helical" evidence="6">
    <location>
        <begin position="490"/>
        <end position="521"/>
    </location>
</feature>
<evidence type="ECO:0000256" key="5">
    <source>
        <dbReference type="SAM" id="MobiDB-lite"/>
    </source>
</evidence>